<dbReference type="KEGG" id="loa:LOAG_00170"/>
<organism evidence="1">
    <name type="scientific">Loa loa</name>
    <name type="common">Eye worm</name>
    <name type="synonym">Filaria loa</name>
    <dbReference type="NCBI Taxonomy" id="7209"/>
    <lineage>
        <taxon>Eukaryota</taxon>
        <taxon>Metazoa</taxon>
        <taxon>Ecdysozoa</taxon>
        <taxon>Nematoda</taxon>
        <taxon>Chromadorea</taxon>
        <taxon>Rhabditida</taxon>
        <taxon>Spirurina</taxon>
        <taxon>Spiruromorpha</taxon>
        <taxon>Filarioidea</taxon>
        <taxon>Onchocercidae</taxon>
        <taxon>Loa</taxon>
    </lineage>
</organism>
<sequence>MICIQAMLETINILTVTIFTDFLIQRRFPFLIIMSVTPDTVERLPTEMISHIVNSLRVVMSRISCIFNFKLTIRLFNKDDNSLNLPISSTNPTQSQLANIVVNILQQFFGSY</sequence>
<evidence type="ECO:0000313" key="1">
    <source>
        <dbReference type="EMBL" id="EFO28313.1"/>
    </source>
</evidence>
<dbReference type="GeneID" id="9937538"/>
<protein>
    <submittedName>
        <fullName evidence="1">Uncharacterized protein</fullName>
    </submittedName>
</protein>
<reference evidence="1" key="1">
    <citation type="submission" date="2012-04" db="EMBL/GenBank/DDBJ databases">
        <title>The Genome Sequence of Loa loa.</title>
        <authorList>
            <consortium name="The Broad Institute Genome Sequencing Platform"/>
            <consortium name="Broad Institute Genome Sequencing Center for Infectious Disease"/>
            <person name="Nutman T.B."/>
            <person name="Fink D.L."/>
            <person name="Russ C."/>
            <person name="Young S."/>
            <person name="Zeng Q."/>
            <person name="Gargeya S."/>
            <person name="Alvarado L."/>
            <person name="Berlin A."/>
            <person name="Chapman S.B."/>
            <person name="Chen Z."/>
            <person name="Freedman E."/>
            <person name="Gellesch M."/>
            <person name="Goldberg J."/>
            <person name="Griggs A."/>
            <person name="Gujja S."/>
            <person name="Heilman E.R."/>
            <person name="Heiman D."/>
            <person name="Howarth C."/>
            <person name="Mehta T."/>
            <person name="Neiman D."/>
            <person name="Pearson M."/>
            <person name="Roberts A."/>
            <person name="Saif S."/>
            <person name="Shea T."/>
            <person name="Shenoy N."/>
            <person name="Sisk P."/>
            <person name="Stolte C."/>
            <person name="Sykes S."/>
            <person name="White J."/>
            <person name="Yandava C."/>
            <person name="Haas B."/>
            <person name="Henn M.R."/>
            <person name="Nusbaum C."/>
            <person name="Birren B."/>
        </authorList>
    </citation>
    <scope>NUCLEOTIDE SEQUENCE [LARGE SCALE GENOMIC DNA]</scope>
</reference>
<dbReference type="AlphaFoldDB" id="A0A1S0UBT4"/>
<dbReference type="RefSeq" id="XP_003135758.1">
    <property type="nucleotide sequence ID" value="XM_003135710.1"/>
</dbReference>
<accession>A0A1S0UBT4</accession>
<dbReference type="CTD" id="9937538"/>
<name>A0A1S0UBT4_LOALO</name>
<dbReference type="InParanoid" id="A0A1S0UBT4"/>
<dbReference type="EMBL" id="JH712081">
    <property type="protein sequence ID" value="EFO28313.1"/>
    <property type="molecule type" value="Genomic_DNA"/>
</dbReference>
<gene>
    <name evidence="1" type="ORF">LOAG_00170</name>
</gene>
<proteinExistence type="predicted"/>